<gene>
    <name evidence="8" type="primary">Cox7a1</name>
    <name evidence="8" type="ORF">GWK47_048047</name>
</gene>
<evidence type="ECO:0000256" key="6">
    <source>
        <dbReference type="ARBA" id="ARBA00023136"/>
    </source>
</evidence>
<evidence type="ECO:0000256" key="1">
    <source>
        <dbReference type="ARBA" id="ARBA00004273"/>
    </source>
</evidence>
<reference evidence="8" key="1">
    <citation type="submission" date="2020-07" db="EMBL/GenBank/DDBJ databases">
        <title>The High-quality genome of the commercially important snow crab, Chionoecetes opilio.</title>
        <authorList>
            <person name="Jeong J.-H."/>
            <person name="Ryu S."/>
        </authorList>
    </citation>
    <scope>NUCLEOTIDE SEQUENCE</scope>
    <source>
        <strain evidence="8">MADBK_172401_WGS</strain>
        <tissue evidence="8">Digestive gland</tissue>
    </source>
</reference>
<keyword evidence="3" id="KW-0999">Mitochondrion inner membrane</keyword>
<proteinExistence type="inferred from homology"/>
<dbReference type="GO" id="GO:0006123">
    <property type="term" value="P:mitochondrial electron transport, cytochrome c to oxygen"/>
    <property type="evidence" value="ECO:0007669"/>
    <property type="project" value="InterPro"/>
</dbReference>
<name>A0A8J4Y472_CHIOP</name>
<dbReference type="OrthoDB" id="5966508at2759"/>
<dbReference type="GO" id="GO:0097250">
    <property type="term" value="P:mitochondrial respirasome assembly"/>
    <property type="evidence" value="ECO:0007669"/>
    <property type="project" value="TreeGrafter"/>
</dbReference>
<evidence type="ECO:0000313" key="8">
    <source>
        <dbReference type="EMBL" id="KAG0720670.1"/>
    </source>
</evidence>
<sequence length="112" mass="12249">MYNKNPFTGRLTPATAVHIPTKAVGPVSVEAPAIRYTPGTTFPKQQLGSRPSVPEFLMKKMKVFQAHNSLPIHLKGGPMDKVLFGTTLVLCAAGLAGCFHFYYEMAFPPKKD</sequence>
<dbReference type="GO" id="GO:0002082">
    <property type="term" value="P:regulation of oxidative phosphorylation"/>
    <property type="evidence" value="ECO:0007669"/>
    <property type="project" value="TreeGrafter"/>
</dbReference>
<dbReference type="EMBL" id="JACEEZ010012453">
    <property type="protein sequence ID" value="KAG0720670.1"/>
    <property type="molecule type" value="Genomic_DNA"/>
</dbReference>
<dbReference type="PANTHER" id="PTHR10510:SF13">
    <property type="entry name" value="CYTOCHROME C OXIDASE SUBUNIT 7A-LIKE-RELATED"/>
    <property type="match status" value="1"/>
</dbReference>
<dbReference type="PANTHER" id="PTHR10510">
    <property type="entry name" value="CYTOCHROME C OXIDASE POLYPEPTIDE 7A"/>
    <property type="match status" value="1"/>
</dbReference>
<evidence type="ECO:0000256" key="2">
    <source>
        <dbReference type="ARBA" id="ARBA00009331"/>
    </source>
</evidence>
<keyword evidence="7" id="KW-1133">Transmembrane helix</keyword>
<dbReference type="InterPro" id="IPR036539">
    <property type="entry name" value="Cyt_c_oxidase_su7a_sf"/>
</dbReference>
<keyword evidence="7" id="KW-0812">Transmembrane</keyword>
<dbReference type="Proteomes" id="UP000770661">
    <property type="component" value="Unassembled WGS sequence"/>
</dbReference>
<dbReference type="GO" id="GO:0005743">
    <property type="term" value="C:mitochondrial inner membrane"/>
    <property type="evidence" value="ECO:0007669"/>
    <property type="project" value="UniProtKB-SubCell"/>
</dbReference>
<comment type="subcellular location">
    <subcellularLocation>
        <location evidence="1">Mitochondrion inner membrane</location>
    </subcellularLocation>
</comment>
<dbReference type="Gene3D" id="4.10.91.10">
    <property type="entry name" value="Cytochrome c oxidase, subunit VIIa"/>
    <property type="match status" value="1"/>
</dbReference>
<accession>A0A8J4Y472</accession>
<dbReference type="AlphaFoldDB" id="A0A8J4Y472"/>
<keyword evidence="9" id="KW-1185">Reference proteome</keyword>
<organism evidence="8 9">
    <name type="scientific">Chionoecetes opilio</name>
    <name type="common">Atlantic snow crab</name>
    <name type="synonym">Cancer opilio</name>
    <dbReference type="NCBI Taxonomy" id="41210"/>
    <lineage>
        <taxon>Eukaryota</taxon>
        <taxon>Metazoa</taxon>
        <taxon>Ecdysozoa</taxon>
        <taxon>Arthropoda</taxon>
        <taxon>Crustacea</taxon>
        <taxon>Multicrustacea</taxon>
        <taxon>Malacostraca</taxon>
        <taxon>Eumalacostraca</taxon>
        <taxon>Eucarida</taxon>
        <taxon>Decapoda</taxon>
        <taxon>Pleocyemata</taxon>
        <taxon>Brachyura</taxon>
        <taxon>Eubrachyura</taxon>
        <taxon>Majoidea</taxon>
        <taxon>Majidae</taxon>
        <taxon>Chionoecetes</taxon>
    </lineage>
</organism>
<comment type="similarity">
    <text evidence="2">Belongs to the cytochrome c oxidase VIIa family.</text>
</comment>
<evidence type="ECO:0000256" key="4">
    <source>
        <dbReference type="ARBA" id="ARBA00022946"/>
    </source>
</evidence>
<protein>
    <submittedName>
        <fullName evidence="8">Cytochrome c oxidase subunit 7A1, mitochondrial</fullName>
    </submittedName>
</protein>
<keyword evidence="4" id="KW-0809">Transit peptide</keyword>
<evidence type="ECO:0000256" key="3">
    <source>
        <dbReference type="ARBA" id="ARBA00022792"/>
    </source>
</evidence>
<dbReference type="GO" id="GO:0045277">
    <property type="term" value="C:respiratory chain complex IV"/>
    <property type="evidence" value="ECO:0007669"/>
    <property type="project" value="InterPro"/>
</dbReference>
<dbReference type="Pfam" id="PF02238">
    <property type="entry name" value="COX7a"/>
    <property type="match status" value="1"/>
</dbReference>
<dbReference type="InterPro" id="IPR003177">
    <property type="entry name" value="Cytc_oxidase_su7a_met"/>
</dbReference>
<keyword evidence="5" id="KW-0496">Mitochondrion</keyword>
<evidence type="ECO:0000256" key="7">
    <source>
        <dbReference type="SAM" id="Phobius"/>
    </source>
</evidence>
<evidence type="ECO:0000313" key="9">
    <source>
        <dbReference type="Proteomes" id="UP000770661"/>
    </source>
</evidence>
<feature type="transmembrane region" description="Helical" evidence="7">
    <location>
        <begin position="82"/>
        <end position="103"/>
    </location>
</feature>
<keyword evidence="6 7" id="KW-0472">Membrane</keyword>
<evidence type="ECO:0000256" key="5">
    <source>
        <dbReference type="ARBA" id="ARBA00023128"/>
    </source>
</evidence>
<comment type="caution">
    <text evidence="8">The sequence shown here is derived from an EMBL/GenBank/DDBJ whole genome shotgun (WGS) entry which is preliminary data.</text>
</comment>
<dbReference type="CDD" id="cd00928">
    <property type="entry name" value="Cyt_c_Oxidase_VIIa"/>
    <property type="match status" value="1"/>
</dbReference>
<dbReference type="SUPFAM" id="SSF81419">
    <property type="entry name" value="Mitochondrial cytochrome c oxidase subunit VIIa"/>
    <property type="match status" value="1"/>
</dbReference>
<dbReference type="InterPro" id="IPR039297">
    <property type="entry name" value="COX7a"/>
</dbReference>
<dbReference type="FunFam" id="4.10.91.10:FF:000001">
    <property type="entry name" value="Cytochrome c oxidase subunit 7A1, mitochondrial"/>
    <property type="match status" value="1"/>
</dbReference>